<comment type="catalytic activity">
    <reaction evidence="33">
        <text>(2E)-hexadecenal + NAD(+) + H2O = (E)-hexadec-2-enoate + NADH + 2 H(+)</text>
        <dbReference type="Rhea" id="RHEA:36135"/>
        <dbReference type="ChEBI" id="CHEBI:15377"/>
        <dbReference type="ChEBI" id="CHEBI:15378"/>
        <dbReference type="ChEBI" id="CHEBI:17585"/>
        <dbReference type="ChEBI" id="CHEBI:57540"/>
        <dbReference type="ChEBI" id="CHEBI:57945"/>
        <dbReference type="ChEBI" id="CHEBI:72745"/>
    </reaction>
</comment>
<dbReference type="SUPFAM" id="SSF53720">
    <property type="entry name" value="ALDH-like"/>
    <property type="match status" value="1"/>
</dbReference>
<feature type="zinc finger region" description="TRAF-type" evidence="38">
    <location>
        <begin position="658"/>
        <end position="714"/>
    </location>
</feature>
<dbReference type="PROSITE" id="PS50144">
    <property type="entry name" value="MATH"/>
    <property type="match status" value="1"/>
</dbReference>
<evidence type="ECO:0000256" key="8">
    <source>
        <dbReference type="ARBA" id="ARBA00022692"/>
    </source>
</evidence>
<keyword evidence="9 38" id="KW-0479">Metal-binding</keyword>
<feature type="domain" description="TRAF-type" evidence="42">
    <location>
        <begin position="604"/>
        <end position="656"/>
    </location>
</feature>
<name>A0A498MB36_LABRO</name>
<dbReference type="InterPro" id="IPR029510">
    <property type="entry name" value="Ald_DH_CS_GLU"/>
</dbReference>
<dbReference type="InterPro" id="IPR049342">
    <property type="entry name" value="TRAF1-6_MATH_dom"/>
</dbReference>
<evidence type="ECO:0000256" key="33">
    <source>
        <dbReference type="ARBA" id="ARBA00048826"/>
    </source>
</evidence>
<evidence type="ECO:0000256" key="17">
    <source>
        <dbReference type="ARBA" id="ARBA00023002"/>
    </source>
</evidence>
<sequence length="927" mass="104516">MNDFLFRSMSREQKAVERARKAFLTGRSQSLEYRITQLKNLLRFIRERQKEIAEGLKKDLRRSECGTPLYETLGLENEINLAVRNLKEWAAPRPVSKSMMTISDQVYIQPEPLGVVLVIGAWNYPWAVTIGPLIGAIAAGNAAVIKPSEELYPVVTGGVTETQELLKQRFDHIFYTGNGTVGKIIMEAAAKHLTPTTLELGGKSPCYIDSNCDLAIACRRVAWGKFLNCGQTCIAPDYILCEPSMQDRVIEELKKNIKDFYTEDPTKCLDYGRIINQRHFKRLMALLEGSTIAVGGENNESDCYIGPTILRDVKPDAKVMQEEIFGPLLPILTVSGADEAIKFINQREKPLALYIFSSDDKLIKRMIAETSSGGVVANDCLMHFSVSSLPFGGVGNSGMGCYHGKHGFDNLSHLRGCLIKKLKMENVNKMRYPPHTVDKLGWARFFILKHVDFGSLGRMMLLALMVIFAAVIVQAPNSMEFNMALSNALCAFTADMAYTESKVNLNIPLWNEEIFPDMELEQQILSLPIRCIHSEEGCRWTAQNKLLQAHLSVCEFNVVSCPNRCSVKLLRRELPEHMQHDCAKRKLHCDHCGDEFTGEAYENHQGVCPEESVYCENKCGARMVRRVLGQHSVSECPKRKLPCRYCKKEFLYDTLQPHQQQCPRFPMQCPNRCGTPGITRETLMAHVKEGCSTAMVLCPFREAGCKHKCPKTAVGRHLEEATHTHLSLLSGVVNRQRLELRELRRAVEELSGSRDGTLLWKLTDFSQRLQEVKSRTSGSLELFSPAFYSHNYGYRLQVSAFPNGNGSGEGSHLSVYIRVLPGEYDGLLEWPFPYRVSFSLLDQSDPALTKPQHITETFIPDPTWKNFQRPRPGALGSVRGGCLDESMLGFGYPKFISHEEMKKRNYIRDNAIFIKATIDVVQKILNS</sequence>
<dbReference type="STRING" id="84645.A0A498MB36"/>
<dbReference type="GO" id="GO:0046330">
    <property type="term" value="P:positive regulation of JNK cascade"/>
    <property type="evidence" value="ECO:0007669"/>
    <property type="project" value="InterPro"/>
</dbReference>
<evidence type="ECO:0000256" key="13">
    <source>
        <dbReference type="ARBA" id="ARBA00022832"/>
    </source>
</evidence>
<dbReference type="PROSITE" id="PS00070">
    <property type="entry name" value="ALDEHYDE_DEHYDR_CYS"/>
    <property type="match status" value="1"/>
</dbReference>
<evidence type="ECO:0000256" key="36">
    <source>
        <dbReference type="ARBA" id="ARBA00049148"/>
    </source>
</evidence>
<dbReference type="InterPro" id="IPR001293">
    <property type="entry name" value="Znf_TRAF"/>
</dbReference>
<reference evidence="43 44" key="1">
    <citation type="submission" date="2018-03" db="EMBL/GenBank/DDBJ databases">
        <title>Draft genome sequence of Rohu Carp (Labeo rohita).</title>
        <authorList>
            <person name="Das P."/>
            <person name="Kushwaha B."/>
            <person name="Joshi C.G."/>
            <person name="Kumar D."/>
            <person name="Nagpure N.S."/>
            <person name="Sahoo L."/>
            <person name="Das S.P."/>
            <person name="Bit A."/>
            <person name="Patnaik S."/>
            <person name="Meher P.K."/>
            <person name="Jayasankar P."/>
            <person name="Koringa P.G."/>
            <person name="Patel N.V."/>
            <person name="Hinsu A.T."/>
            <person name="Kumar R."/>
            <person name="Pandey M."/>
            <person name="Agarwal S."/>
            <person name="Srivastava S."/>
            <person name="Singh M."/>
            <person name="Iquebal M.A."/>
            <person name="Jaiswal S."/>
            <person name="Angadi U.B."/>
            <person name="Kumar N."/>
            <person name="Raza M."/>
            <person name="Shah T.M."/>
            <person name="Rai A."/>
            <person name="Jena J.K."/>
        </authorList>
    </citation>
    <scope>NUCLEOTIDE SEQUENCE [LARGE SCALE GENOMIC DNA]</scope>
    <source>
        <strain evidence="43">DASCIFA01</strain>
        <tissue evidence="43">Testis</tissue>
    </source>
</reference>
<dbReference type="FunFam" id="3.40.309.10:FF:000003">
    <property type="entry name" value="Aldehyde dehydrogenase"/>
    <property type="match status" value="1"/>
</dbReference>
<feature type="zinc finger region" description="TRAF-type" evidence="38">
    <location>
        <begin position="604"/>
        <end position="656"/>
    </location>
</feature>
<dbReference type="EC" id="1.2.1.94" evidence="22"/>
<dbReference type="EMBL" id="QBIY01012909">
    <property type="protein sequence ID" value="RXN14347.1"/>
    <property type="molecule type" value="Genomic_DNA"/>
</dbReference>
<keyword evidence="13" id="KW-0276">Fatty acid metabolism</keyword>
<feature type="domain" description="TRAF-type" evidence="42">
    <location>
        <begin position="658"/>
        <end position="714"/>
    </location>
</feature>
<dbReference type="PANTHER" id="PTHR43570:SF9">
    <property type="entry name" value="ALDEHYDE DEHYDROGENASE FAMILY 3 MEMBER A2"/>
    <property type="match status" value="1"/>
</dbReference>
<dbReference type="SUPFAM" id="SSF49599">
    <property type="entry name" value="TRAF domain-like"/>
    <property type="match status" value="3"/>
</dbReference>
<keyword evidence="44" id="KW-1185">Reference proteome</keyword>
<proteinExistence type="inferred from homology"/>
<evidence type="ECO:0000256" key="30">
    <source>
        <dbReference type="ARBA" id="ARBA00048607"/>
    </source>
</evidence>
<evidence type="ECO:0000259" key="42">
    <source>
        <dbReference type="PROSITE" id="PS50145"/>
    </source>
</evidence>
<protein>
    <recommendedName>
        <fullName evidence="23">Aldehyde dehydrogenase family 3 member A2</fullName>
        <ecNumber evidence="21">1.2.1.3</ecNumber>
        <ecNumber evidence="22">1.2.1.94</ecNumber>
    </recommendedName>
    <alternativeName>
        <fullName evidence="24">Fatty aldehyde dehydrogenase</fullName>
    </alternativeName>
</protein>
<evidence type="ECO:0000256" key="18">
    <source>
        <dbReference type="ARBA" id="ARBA00023027"/>
    </source>
</evidence>
<keyword evidence="17 40" id="KW-0560">Oxidoreductase</keyword>
<evidence type="ECO:0000256" key="20">
    <source>
        <dbReference type="ARBA" id="ARBA00023136"/>
    </source>
</evidence>
<dbReference type="Gene3D" id="2.60.210.10">
    <property type="entry name" value="Apoptosis, Tumor Necrosis Factor Receptor Associated Protein 2, Chain A"/>
    <property type="match status" value="1"/>
</dbReference>
<evidence type="ECO:0000256" key="2">
    <source>
        <dbReference type="ARBA" id="ARBA00004496"/>
    </source>
</evidence>
<dbReference type="InterPro" id="IPR002083">
    <property type="entry name" value="MATH/TRAF_dom"/>
</dbReference>
<dbReference type="InterPro" id="IPR016163">
    <property type="entry name" value="Ald_DH_C"/>
</dbReference>
<evidence type="ECO:0000256" key="9">
    <source>
        <dbReference type="ARBA" id="ARBA00022723"/>
    </source>
</evidence>
<feature type="zinc finger region" description="TRAF-type" evidence="38">
    <location>
        <begin position="549"/>
        <end position="602"/>
    </location>
</feature>
<dbReference type="InterPro" id="IPR037307">
    <property type="entry name" value="TRAF4_MATH"/>
</dbReference>
<dbReference type="Pfam" id="PF00171">
    <property type="entry name" value="Aldedh"/>
    <property type="match status" value="2"/>
</dbReference>
<evidence type="ECO:0000256" key="10">
    <source>
        <dbReference type="ARBA" id="ARBA00022737"/>
    </source>
</evidence>
<dbReference type="InterPro" id="IPR016162">
    <property type="entry name" value="Ald_DH_N"/>
</dbReference>
<evidence type="ECO:0000256" key="19">
    <source>
        <dbReference type="ARBA" id="ARBA00023098"/>
    </source>
</evidence>
<keyword evidence="16" id="KW-1133">Transmembrane helix</keyword>
<dbReference type="Pfam" id="PF02176">
    <property type="entry name" value="zf-TRAF"/>
    <property type="match status" value="2"/>
</dbReference>
<keyword evidence="12" id="KW-0256">Endoplasmic reticulum</keyword>
<comment type="catalytic activity">
    <reaction evidence="34">
        <text>a fatty aldehyde + NAD(+) + H2O = a fatty acid + NADH + 2 H(+)</text>
        <dbReference type="Rhea" id="RHEA:49832"/>
        <dbReference type="ChEBI" id="CHEBI:15377"/>
        <dbReference type="ChEBI" id="CHEBI:15378"/>
        <dbReference type="ChEBI" id="CHEBI:28868"/>
        <dbReference type="ChEBI" id="CHEBI:35746"/>
        <dbReference type="ChEBI" id="CHEBI:57540"/>
        <dbReference type="ChEBI" id="CHEBI:57945"/>
    </reaction>
</comment>
<dbReference type="FunFam" id="2.60.210.10:FF:000007">
    <property type="entry name" value="TNF receptor-associated factor"/>
    <property type="match status" value="1"/>
</dbReference>
<comment type="catalytic activity">
    <reaction evidence="28">
        <text>tetradecanal + NAD(+) + H2O = tetradecanoate + NADH + 2 H(+)</text>
        <dbReference type="Rhea" id="RHEA:44172"/>
        <dbReference type="ChEBI" id="CHEBI:15377"/>
        <dbReference type="ChEBI" id="CHEBI:15378"/>
        <dbReference type="ChEBI" id="CHEBI:30807"/>
        <dbReference type="ChEBI" id="CHEBI:57540"/>
        <dbReference type="ChEBI" id="CHEBI:57945"/>
        <dbReference type="ChEBI" id="CHEBI:84067"/>
    </reaction>
</comment>
<keyword evidence="8" id="KW-0812">Transmembrane</keyword>
<dbReference type="SMART" id="SM00061">
    <property type="entry name" value="MATH"/>
    <property type="match status" value="1"/>
</dbReference>
<dbReference type="InterPro" id="IPR012394">
    <property type="entry name" value="Aldehyde_DH_NAD(P)"/>
</dbReference>
<evidence type="ECO:0000256" key="27">
    <source>
        <dbReference type="ARBA" id="ARBA00047920"/>
    </source>
</evidence>
<dbReference type="CDD" id="cd03781">
    <property type="entry name" value="MATH_TRAF4"/>
    <property type="match status" value="1"/>
</dbReference>
<evidence type="ECO:0000256" key="40">
    <source>
        <dbReference type="RuleBase" id="RU003345"/>
    </source>
</evidence>
<comment type="catalytic activity">
    <reaction evidence="36">
        <text>hexadecanoate + NADH + 2 H(+) = hexadecanal + NAD(+) + H2O</text>
        <dbReference type="Rhea" id="RHEA:33739"/>
        <dbReference type="ChEBI" id="CHEBI:7896"/>
        <dbReference type="ChEBI" id="CHEBI:15377"/>
        <dbReference type="ChEBI" id="CHEBI:15378"/>
        <dbReference type="ChEBI" id="CHEBI:17600"/>
        <dbReference type="ChEBI" id="CHEBI:57540"/>
        <dbReference type="ChEBI" id="CHEBI:57945"/>
    </reaction>
</comment>
<evidence type="ECO:0000256" key="38">
    <source>
        <dbReference type="PROSITE-ProRule" id="PRU00207"/>
    </source>
</evidence>
<comment type="catalytic activity">
    <reaction evidence="32">
        <text>octanal + NAD(+) + H2O = octanoate + NADH + 2 H(+)</text>
        <dbReference type="Rhea" id="RHEA:44100"/>
        <dbReference type="ChEBI" id="CHEBI:15377"/>
        <dbReference type="ChEBI" id="CHEBI:15378"/>
        <dbReference type="ChEBI" id="CHEBI:17935"/>
        <dbReference type="ChEBI" id="CHEBI:25646"/>
        <dbReference type="ChEBI" id="CHEBI:57540"/>
        <dbReference type="ChEBI" id="CHEBI:57945"/>
    </reaction>
</comment>
<accession>A0A498MB36</accession>
<evidence type="ECO:0000256" key="25">
    <source>
        <dbReference type="ARBA" id="ARBA00047498"/>
    </source>
</evidence>
<evidence type="ECO:0000313" key="43">
    <source>
        <dbReference type="EMBL" id="RXN14347.1"/>
    </source>
</evidence>
<evidence type="ECO:0000256" key="3">
    <source>
        <dbReference type="ARBA" id="ARBA00004524"/>
    </source>
</evidence>
<feature type="domain" description="TRAF-type" evidence="42">
    <location>
        <begin position="549"/>
        <end position="602"/>
    </location>
</feature>
<keyword evidence="18" id="KW-0520">NAD</keyword>
<keyword evidence="15" id="KW-0492">Microsome</keyword>
<keyword evidence="10" id="KW-0677">Repeat</keyword>
<dbReference type="GO" id="GO:0120553">
    <property type="term" value="F:farnesal dehydrogenase (NAD+) activity"/>
    <property type="evidence" value="ECO:0007669"/>
    <property type="project" value="UniProtKB-EC"/>
</dbReference>
<dbReference type="InterPro" id="IPR008974">
    <property type="entry name" value="TRAF-like"/>
</dbReference>
<comment type="subunit">
    <text evidence="5">Homodimer.</text>
</comment>
<evidence type="ECO:0000256" key="12">
    <source>
        <dbReference type="ARBA" id="ARBA00022824"/>
    </source>
</evidence>
<dbReference type="InterPro" id="IPR013083">
    <property type="entry name" value="Znf_RING/FYVE/PHD"/>
</dbReference>
<dbReference type="AlphaFoldDB" id="A0A498MB36"/>
<evidence type="ECO:0000256" key="31">
    <source>
        <dbReference type="ARBA" id="ARBA00048648"/>
    </source>
</evidence>
<evidence type="ECO:0000256" key="32">
    <source>
        <dbReference type="ARBA" id="ARBA00048806"/>
    </source>
</evidence>
<evidence type="ECO:0000256" key="21">
    <source>
        <dbReference type="ARBA" id="ARBA00024226"/>
    </source>
</evidence>
<dbReference type="GO" id="GO:0008270">
    <property type="term" value="F:zinc ion binding"/>
    <property type="evidence" value="ECO:0007669"/>
    <property type="project" value="UniProtKB-KW"/>
</dbReference>
<comment type="catalytic activity">
    <reaction evidence="27">
        <text>(2E,6E)-farnesal + NAD(+) + H2O = (2E,6E)-farnesoate + NADH + 2 H(+)</text>
        <dbReference type="Rhea" id="RHEA:24216"/>
        <dbReference type="ChEBI" id="CHEBI:15377"/>
        <dbReference type="ChEBI" id="CHEBI:15378"/>
        <dbReference type="ChEBI" id="CHEBI:15894"/>
        <dbReference type="ChEBI" id="CHEBI:57540"/>
        <dbReference type="ChEBI" id="CHEBI:57945"/>
        <dbReference type="ChEBI" id="CHEBI:83276"/>
        <dbReference type="EC" id="1.2.1.94"/>
    </reaction>
</comment>
<evidence type="ECO:0000256" key="37">
    <source>
        <dbReference type="ARBA" id="ARBA00049194"/>
    </source>
</evidence>
<dbReference type="PANTHER" id="PTHR43570">
    <property type="entry name" value="ALDEHYDE DEHYDROGENASE"/>
    <property type="match status" value="1"/>
</dbReference>
<gene>
    <name evidence="43" type="ORF">ROHU_028626</name>
</gene>
<evidence type="ECO:0000259" key="41">
    <source>
        <dbReference type="PROSITE" id="PS50144"/>
    </source>
</evidence>
<dbReference type="Gene3D" id="3.30.40.10">
    <property type="entry name" value="Zinc/RING finger domain, C3HC4 (zinc finger)"/>
    <property type="match status" value="3"/>
</dbReference>
<evidence type="ECO:0000256" key="16">
    <source>
        <dbReference type="ARBA" id="ARBA00022989"/>
    </source>
</evidence>
<comment type="catalytic activity">
    <reaction evidence="31">
        <text>octadecanal + NAD(+) + H2O = octadecanoate + NADH + 2 H(+)</text>
        <dbReference type="Rhea" id="RHEA:44020"/>
        <dbReference type="ChEBI" id="CHEBI:15377"/>
        <dbReference type="ChEBI" id="CHEBI:15378"/>
        <dbReference type="ChEBI" id="CHEBI:17034"/>
        <dbReference type="ChEBI" id="CHEBI:25629"/>
        <dbReference type="ChEBI" id="CHEBI:57540"/>
        <dbReference type="ChEBI" id="CHEBI:57945"/>
    </reaction>
</comment>
<evidence type="ECO:0000256" key="14">
    <source>
        <dbReference type="ARBA" id="ARBA00022833"/>
    </source>
</evidence>
<dbReference type="FunFam" id="3.30.40.10:FF:000121">
    <property type="entry name" value="TNF receptor-associated factor"/>
    <property type="match status" value="1"/>
</dbReference>
<evidence type="ECO:0000256" key="29">
    <source>
        <dbReference type="ARBA" id="ARBA00048322"/>
    </source>
</evidence>
<dbReference type="GO" id="GO:0005789">
    <property type="term" value="C:endoplasmic reticulum membrane"/>
    <property type="evidence" value="ECO:0007669"/>
    <property type="project" value="UniProtKB-SubCell"/>
</dbReference>
<dbReference type="Gene3D" id="3.40.309.10">
    <property type="entry name" value="Aldehyde Dehydrogenase, Chain A, domain 2"/>
    <property type="match status" value="1"/>
</dbReference>
<comment type="catalytic activity">
    <reaction evidence="25">
        <text>2,6,10,14-tetramethylpentadecanal + NAD(+) + H2O = 2,6,10,14-tetramethylpentadecanoate + NADH + 2 H(+)</text>
        <dbReference type="Rhea" id="RHEA:44016"/>
        <dbReference type="ChEBI" id="CHEBI:15377"/>
        <dbReference type="ChEBI" id="CHEBI:15378"/>
        <dbReference type="ChEBI" id="CHEBI:49189"/>
        <dbReference type="ChEBI" id="CHEBI:57540"/>
        <dbReference type="ChEBI" id="CHEBI:57945"/>
        <dbReference type="ChEBI" id="CHEBI:77268"/>
    </reaction>
</comment>
<dbReference type="InterPro" id="IPR015590">
    <property type="entry name" value="Aldehyde_DH_dom"/>
</dbReference>
<evidence type="ECO:0000256" key="34">
    <source>
        <dbReference type="ARBA" id="ARBA00048895"/>
    </source>
</evidence>
<keyword evidence="20" id="KW-0472">Membrane</keyword>
<comment type="catalytic activity">
    <reaction evidence="37">
        <text>an aldehyde + NAD(+) + H2O = a carboxylate + NADH + 2 H(+)</text>
        <dbReference type="Rhea" id="RHEA:16185"/>
        <dbReference type="ChEBI" id="CHEBI:15377"/>
        <dbReference type="ChEBI" id="CHEBI:15378"/>
        <dbReference type="ChEBI" id="CHEBI:17478"/>
        <dbReference type="ChEBI" id="CHEBI:29067"/>
        <dbReference type="ChEBI" id="CHEBI:57540"/>
        <dbReference type="ChEBI" id="CHEBI:57945"/>
        <dbReference type="EC" id="1.2.1.3"/>
    </reaction>
</comment>
<evidence type="ECO:0000256" key="35">
    <source>
        <dbReference type="ARBA" id="ARBA00048972"/>
    </source>
</evidence>
<dbReference type="GO" id="GO:0006631">
    <property type="term" value="P:fatty acid metabolic process"/>
    <property type="evidence" value="ECO:0007669"/>
    <property type="project" value="UniProtKB-KW"/>
</dbReference>
<evidence type="ECO:0000256" key="7">
    <source>
        <dbReference type="ARBA" id="ARBA00022553"/>
    </source>
</evidence>
<dbReference type="FunFam" id="3.40.605.10:FF:000004">
    <property type="entry name" value="Aldehyde dehydrogenase"/>
    <property type="match status" value="1"/>
</dbReference>
<feature type="domain" description="MATH" evidence="41">
    <location>
        <begin position="755"/>
        <end position="918"/>
    </location>
</feature>
<dbReference type="GO" id="GO:0004028">
    <property type="term" value="F:3-chloroallyl aldehyde dehydrogenase activity"/>
    <property type="evidence" value="ECO:0007669"/>
    <property type="project" value="TreeGrafter"/>
</dbReference>
<dbReference type="Gene3D" id="3.40.605.10">
    <property type="entry name" value="Aldehyde Dehydrogenase, Chain A, domain 1"/>
    <property type="match status" value="1"/>
</dbReference>
<comment type="catalytic activity">
    <reaction evidence="29">
        <text>dodecanoate + NADH + 2 H(+) = dodecanal + NAD(+) + H2O</text>
        <dbReference type="Rhea" id="RHEA:44168"/>
        <dbReference type="ChEBI" id="CHEBI:15377"/>
        <dbReference type="ChEBI" id="CHEBI:15378"/>
        <dbReference type="ChEBI" id="CHEBI:18262"/>
        <dbReference type="ChEBI" id="CHEBI:27836"/>
        <dbReference type="ChEBI" id="CHEBI:57540"/>
        <dbReference type="ChEBI" id="CHEBI:57945"/>
    </reaction>
</comment>
<dbReference type="InterPro" id="IPR016160">
    <property type="entry name" value="Ald_DH_CS_CYS"/>
</dbReference>
<evidence type="ECO:0000256" key="22">
    <source>
        <dbReference type="ARBA" id="ARBA00039117"/>
    </source>
</evidence>
<dbReference type="EC" id="1.2.1.3" evidence="21"/>
<evidence type="ECO:0000256" key="5">
    <source>
        <dbReference type="ARBA" id="ARBA00011738"/>
    </source>
</evidence>
<comment type="catalytic activity">
    <reaction evidence="30">
        <text>22-oxodocosanoate + NAD(+) + H2O = docosanedioate + NADH + 2 H(+)</text>
        <dbReference type="Rhea" id="RHEA:39015"/>
        <dbReference type="ChEBI" id="CHEBI:15377"/>
        <dbReference type="ChEBI" id="CHEBI:15378"/>
        <dbReference type="ChEBI" id="CHEBI:57540"/>
        <dbReference type="ChEBI" id="CHEBI:57945"/>
        <dbReference type="ChEBI" id="CHEBI:76298"/>
        <dbReference type="ChEBI" id="CHEBI:76299"/>
    </reaction>
</comment>
<dbReference type="Proteomes" id="UP000290572">
    <property type="component" value="Unassembled WGS sequence"/>
</dbReference>
<evidence type="ECO:0000256" key="39">
    <source>
        <dbReference type="PROSITE-ProRule" id="PRU10007"/>
    </source>
</evidence>
<evidence type="ECO:0000256" key="23">
    <source>
        <dbReference type="ARBA" id="ARBA00039622"/>
    </source>
</evidence>
<evidence type="ECO:0000313" key="44">
    <source>
        <dbReference type="Proteomes" id="UP000290572"/>
    </source>
</evidence>
<evidence type="ECO:0000256" key="24">
    <source>
        <dbReference type="ARBA" id="ARBA00042336"/>
    </source>
</evidence>
<evidence type="ECO:0000256" key="15">
    <source>
        <dbReference type="ARBA" id="ARBA00022848"/>
    </source>
</evidence>
<evidence type="ECO:0000256" key="11">
    <source>
        <dbReference type="ARBA" id="ARBA00022771"/>
    </source>
</evidence>
<comment type="subcellular location">
    <subcellularLocation>
        <location evidence="2">Cytoplasm</location>
    </subcellularLocation>
    <subcellularLocation>
        <location evidence="1">Endoplasmic reticulum membrane</location>
        <topology evidence="1">Single-pass membrane protein</topology>
        <orientation evidence="1">Cytoplasmic side</orientation>
    </subcellularLocation>
    <subcellularLocation>
        <location evidence="3">Microsome membrane</location>
    </subcellularLocation>
</comment>
<keyword evidence="19" id="KW-0443">Lipid metabolism</keyword>
<comment type="similarity">
    <text evidence="4 40">Belongs to the aldehyde dehydrogenase family.</text>
</comment>
<evidence type="ECO:0000256" key="26">
    <source>
        <dbReference type="ARBA" id="ARBA00047531"/>
    </source>
</evidence>
<organism evidence="43 44">
    <name type="scientific">Labeo rohita</name>
    <name type="common">Indian major carp</name>
    <name type="synonym">Cyprinus rohita</name>
    <dbReference type="NCBI Taxonomy" id="84645"/>
    <lineage>
        <taxon>Eukaryota</taxon>
        <taxon>Metazoa</taxon>
        <taxon>Chordata</taxon>
        <taxon>Craniata</taxon>
        <taxon>Vertebrata</taxon>
        <taxon>Euteleostomi</taxon>
        <taxon>Actinopterygii</taxon>
        <taxon>Neopterygii</taxon>
        <taxon>Teleostei</taxon>
        <taxon>Ostariophysi</taxon>
        <taxon>Cypriniformes</taxon>
        <taxon>Cyprinidae</taxon>
        <taxon>Labeoninae</taxon>
        <taxon>Labeonini</taxon>
        <taxon>Labeo</taxon>
    </lineage>
</organism>
<dbReference type="InterPro" id="IPR016161">
    <property type="entry name" value="Ald_DH/histidinol_DH"/>
</dbReference>
<evidence type="ECO:0000256" key="4">
    <source>
        <dbReference type="ARBA" id="ARBA00009986"/>
    </source>
</evidence>
<dbReference type="Pfam" id="PF21355">
    <property type="entry name" value="TRAF-mep_MATH"/>
    <property type="match status" value="1"/>
</dbReference>
<keyword evidence="14 38" id="KW-0862">Zinc</keyword>
<evidence type="ECO:0000256" key="6">
    <source>
        <dbReference type="ARBA" id="ARBA00022490"/>
    </source>
</evidence>
<comment type="caution">
    <text evidence="43">The sequence shown here is derived from an EMBL/GenBank/DDBJ whole genome shotgun (WGS) entry which is preliminary data.</text>
</comment>
<keyword evidence="6" id="KW-0963">Cytoplasm</keyword>
<comment type="catalytic activity">
    <reaction evidence="26">
        <text>heptanal + NAD(+) + H2O = heptanoate + NADH + 2 H(+)</text>
        <dbReference type="Rhea" id="RHEA:44108"/>
        <dbReference type="ChEBI" id="CHEBI:15377"/>
        <dbReference type="ChEBI" id="CHEBI:15378"/>
        <dbReference type="ChEBI" id="CHEBI:32362"/>
        <dbReference type="ChEBI" id="CHEBI:34787"/>
        <dbReference type="ChEBI" id="CHEBI:57540"/>
        <dbReference type="ChEBI" id="CHEBI:57945"/>
    </reaction>
</comment>
<comment type="catalytic activity">
    <reaction evidence="35">
        <text>decanal + NAD(+) + H2O = decanoate + NADH + 2 H(+)</text>
        <dbReference type="Rhea" id="RHEA:44104"/>
        <dbReference type="ChEBI" id="CHEBI:15377"/>
        <dbReference type="ChEBI" id="CHEBI:15378"/>
        <dbReference type="ChEBI" id="CHEBI:27689"/>
        <dbReference type="ChEBI" id="CHEBI:31457"/>
        <dbReference type="ChEBI" id="CHEBI:57540"/>
        <dbReference type="ChEBI" id="CHEBI:57945"/>
    </reaction>
</comment>
<keyword evidence="7" id="KW-0597">Phosphoprotein</keyword>
<feature type="active site" evidence="39">
    <location>
        <position position="199"/>
    </location>
</feature>
<keyword evidence="11 38" id="KW-0863">Zinc-finger</keyword>
<dbReference type="GO" id="GO:0006081">
    <property type="term" value="P:aldehyde metabolic process"/>
    <property type="evidence" value="ECO:0007669"/>
    <property type="project" value="InterPro"/>
</dbReference>
<evidence type="ECO:0000256" key="1">
    <source>
        <dbReference type="ARBA" id="ARBA00004131"/>
    </source>
</evidence>
<evidence type="ECO:0000256" key="28">
    <source>
        <dbReference type="ARBA" id="ARBA00047959"/>
    </source>
</evidence>
<dbReference type="PROSITE" id="PS50145">
    <property type="entry name" value="ZF_TRAF"/>
    <property type="match status" value="3"/>
</dbReference>
<dbReference type="FunFam" id="3.30.40.10:FF:000610">
    <property type="entry name" value="TNF receptor-associated factor"/>
    <property type="match status" value="1"/>
</dbReference>
<dbReference type="PROSITE" id="PS00687">
    <property type="entry name" value="ALDEHYDE_DEHYDR_GLU"/>
    <property type="match status" value="1"/>
</dbReference>